<dbReference type="PANTHER" id="PTHR34047">
    <property type="entry name" value="NUCLEAR INTRON MATURASE 1, MITOCHONDRIAL-RELATED"/>
    <property type="match status" value="1"/>
</dbReference>
<organism evidence="2">
    <name type="scientific">marine sediment metagenome</name>
    <dbReference type="NCBI Taxonomy" id="412755"/>
    <lineage>
        <taxon>unclassified sequences</taxon>
        <taxon>metagenomes</taxon>
        <taxon>ecological metagenomes</taxon>
    </lineage>
</organism>
<comment type="caution">
    <text evidence="2">The sequence shown here is derived from an EMBL/GenBank/DDBJ whole genome shotgun (WGS) entry which is preliminary data.</text>
</comment>
<dbReference type="PROSITE" id="PS50878">
    <property type="entry name" value="RT_POL"/>
    <property type="match status" value="1"/>
</dbReference>
<reference evidence="2" key="1">
    <citation type="journal article" date="2015" name="Nature">
        <title>Complex archaea that bridge the gap between prokaryotes and eukaryotes.</title>
        <authorList>
            <person name="Spang A."/>
            <person name="Saw J.H."/>
            <person name="Jorgensen S.L."/>
            <person name="Zaremba-Niedzwiedzka K."/>
            <person name="Martijn J."/>
            <person name="Lind A.E."/>
            <person name="van Eijk R."/>
            <person name="Schleper C."/>
            <person name="Guy L."/>
            <person name="Ettema T.J."/>
        </authorList>
    </citation>
    <scope>NUCLEOTIDE SEQUENCE</scope>
</reference>
<dbReference type="Pfam" id="PF00078">
    <property type="entry name" value="RVT_1"/>
    <property type="match status" value="1"/>
</dbReference>
<dbReference type="PANTHER" id="PTHR34047:SF8">
    <property type="entry name" value="PROTEIN YKFC"/>
    <property type="match status" value="1"/>
</dbReference>
<dbReference type="EMBL" id="LAZR01011043">
    <property type="protein sequence ID" value="KKM63749.1"/>
    <property type="molecule type" value="Genomic_DNA"/>
</dbReference>
<sequence length="647" mass="76756">ISILSEDHKILQSDIKHFFDEIDINILLEKLRAQGISARTIGLIEKFLNIITREGTLQIVPQGTFLAPFLANIYLIQFDTYIRENGAVHYFRYVDDFVAILKPDQNVNDFFNNMENLLENEFKLKLHTPTTDILSEDFKKAYMGELTPQVKEKFKEEYKKQVYGETKFVERLIKSREQDLSSFLQILILYTLNNESRISQKQLIKHTQSFLTFWRGTFTEYSSSIEIERIACKILDFNMLVNNNTIRLFMSIMLETNKGNFSNSLTRLLKRENQIFIDSFLSLLPYYVKNKIFETNSSLFEILRYYKENLDLDYISKIQIAMIVLLSEDMDLIYEFNESIFRNYIIFGYQVLHKIENIPNEGRNVITYHQFLNGLNSVDFNECRLILQSYKIINFLNVQEDFFNYCHHEHIITKITSDWTLTYLFVQLLIFCNGLKYNFNNLLDSRDSSTIEMVEKILYEFLNSNLHDLGLSSLDYYNMLNTYNNYFSGWLISEGIRMKLRLKVVEYFSEYGLLCNYPFVITYSYLHFLEERPSIIKEIHSNVDSLTSRGNLNPNNFEESKILIKECFGNKTMITDITYNEEKKELLIEYQIRRGFQPLKDYIDNPDASILQITLNLIDHIKNFKNKTNLPFSFLNLHNIYMFLDHL</sequence>
<feature type="non-terminal residue" evidence="2">
    <location>
        <position position="1"/>
    </location>
</feature>
<dbReference type="InterPro" id="IPR043502">
    <property type="entry name" value="DNA/RNA_pol_sf"/>
</dbReference>
<name>A0A0F9J252_9ZZZZ</name>
<evidence type="ECO:0000259" key="1">
    <source>
        <dbReference type="PROSITE" id="PS50878"/>
    </source>
</evidence>
<dbReference type="InterPro" id="IPR000477">
    <property type="entry name" value="RT_dom"/>
</dbReference>
<dbReference type="InterPro" id="IPR051083">
    <property type="entry name" value="GrpII_Intron_Splice-Mob/Def"/>
</dbReference>
<protein>
    <recommendedName>
        <fullName evidence="1">Reverse transcriptase domain-containing protein</fullName>
    </recommendedName>
</protein>
<proteinExistence type="predicted"/>
<feature type="domain" description="Reverse transcriptase" evidence="1">
    <location>
        <begin position="1"/>
        <end position="147"/>
    </location>
</feature>
<dbReference type="AlphaFoldDB" id="A0A0F9J252"/>
<dbReference type="SUPFAM" id="SSF56672">
    <property type="entry name" value="DNA/RNA polymerases"/>
    <property type="match status" value="1"/>
</dbReference>
<evidence type="ECO:0000313" key="2">
    <source>
        <dbReference type="EMBL" id="KKM63749.1"/>
    </source>
</evidence>
<accession>A0A0F9J252</accession>
<gene>
    <name evidence="2" type="ORF">LCGC14_1508360</name>
</gene>